<dbReference type="EMBL" id="JACKVK010000005">
    <property type="protein sequence ID" value="MCV7420612.1"/>
    <property type="molecule type" value="Genomic_DNA"/>
</dbReference>
<feature type="domain" description="Isochorismatase-like" evidence="2">
    <location>
        <begin position="11"/>
        <end position="182"/>
    </location>
</feature>
<name>A0A9X2YJU3_9MYCO</name>
<evidence type="ECO:0000313" key="4">
    <source>
        <dbReference type="Proteomes" id="UP001141629"/>
    </source>
</evidence>
<evidence type="ECO:0000256" key="1">
    <source>
        <dbReference type="ARBA" id="ARBA00022801"/>
    </source>
</evidence>
<organism evidence="3 4">
    <name type="scientific">Mycobacterium yunnanensis</name>
    <dbReference type="NCBI Taxonomy" id="368477"/>
    <lineage>
        <taxon>Bacteria</taxon>
        <taxon>Bacillati</taxon>
        <taxon>Actinomycetota</taxon>
        <taxon>Actinomycetes</taxon>
        <taxon>Mycobacteriales</taxon>
        <taxon>Mycobacteriaceae</taxon>
        <taxon>Mycobacterium</taxon>
    </lineage>
</organism>
<sequence>MHDITIPTADTVLICIDVQRDFVPTAGSDESPEVSTIRSLVHDARASKIPVVFIREVHHPTLVDIGREVDGVEELHCIDGTPGAAFIDEFGPLAGEYEVRKRRYSAFFNTDLDTILRGYKATTVVLVGGLTDVCVHYTAVDAHQLDYHFRVVNDAVYGSSEAAHTAALNAMAYLQTSSVIDARQAAELFTGAQIKA</sequence>
<dbReference type="AlphaFoldDB" id="A0A9X2YJU3"/>
<dbReference type="RefSeq" id="WP_263995395.1">
    <property type="nucleotide sequence ID" value="NZ_JACKVK010000005.1"/>
</dbReference>
<dbReference type="PANTHER" id="PTHR43540">
    <property type="entry name" value="PEROXYUREIDOACRYLATE/UREIDOACRYLATE AMIDOHYDROLASE-RELATED"/>
    <property type="match status" value="1"/>
</dbReference>
<dbReference type="InterPro" id="IPR000868">
    <property type="entry name" value="Isochorismatase-like_dom"/>
</dbReference>
<dbReference type="SUPFAM" id="SSF52499">
    <property type="entry name" value="Isochorismatase-like hydrolases"/>
    <property type="match status" value="1"/>
</dbReference>
<dbReference type="Gene3D" id="3.40.50.850">
    <property type="entry name" value="Isochorismatase-like"/>
    <property type="match status" value="1"/>
</dbReference>
<dbReference type="InterPro" id="IPR050272">
    <property type="entry name" value="Isochorismatase-like_hydrls"/>
</dbReference>
<evidence type="ECO:0000259" key="2">
    <source>
        <dbReference type="Pfam" id="PF00857"/>
    </source>
</evidence>
<dbReference type="Proteomes" id="UP001141629">
    <property type="component" value="Unassembled WGS sequence"/>
</dbReference>
<reference evidence="3" key="2">
    <citation type="journal article" date="2022" name="BMC Genomics">
        <title>Comparative genome analysis of mycobacteria focusing on tRNA and non-coding RNA.</title>
        <authorList>
            <person name="Behra P.R.K."/>
            <person name="Pettersson B.M.F."/>
            <person name="Ramesh M."/>
            <person name="Das S."/>
            <person name="Dasgupta S."/>
            <person name="Kirsebom L.A."/>
        </authorList>
    </citation>
    <scope>NUCLEOTIDE SEQUENCE</scope>
    <source>
        <strain evidence="3">DSM 44838</strain>
    </source>
</reference>
<proteinExistence type="predicted"/>
<reference evidence="3" key="1">
    <citation type="submission" date="2020-07" db="EMBL/GenBank/DDBJ databases">
        <authorList>
            <person name="Pettersson B.M.F."/>
            <person name="Behra P.R.K."/>
            <person name="Ramesh M."/>
            <person name="Das S."/>
            <person name="Dasgupta S."/>
            <person name="Kirsebom L.A."/>
        </authorList>
    </citation>
    <scope>NUCLEOTIDE SEQUENCE</scope>
    <source>
        <strain evidence="3">DSM 44838</strain>
    </source>
</reference>
<dbReference type="CDD" id="cd00431">
    <property type="entry name" value="cysteine_hydrolases"/>
    <property type="match status" value="1"/>
</dbReference>
<accession>A0A9X2YJU3</accession>
<evidence type="ECO:0000313" key="3">
    <source>
        <dbReference type="EMBL" id="MCV7420612.1"/>
    </source>
</evidence>
<dbReference type="GO" id="GO:0016787">
    <property type="term" value="F:hydrolase activity"/>
    <property type="evidence" value="ECO:0007669"/>
    <property type="project" value="UniProtKB-KW"/>
</dbReference>
<keyword evidence="4" id="KW-1185">Reference proteome</keyword>
<comment type="caution">
    <text evidence="3">The sequence shown here is derived from an EMBL/GenBank/DDBJ whole genome shotgun (WGS) entry which is preliminary data.</text>
</comment>
<dbReference type="InterPro" id="IPR036380">
    <property type="entry name" value="Isochorismatase-like_sf"/>
</dbReference>
<keyword evidence="1 3" id="KW-0378">Hydrolase</keyword>
<dbReference type="PANTHER" id="PTHR43540:SF6">
    <property type="entry name" value="ISOCHORISMATASE-LIKE DOMAIN-CONTAINING PROTEIN"/>
    <property type="match status" value="1"/>
</dbReference>
<dbReference type="Pfam" id="PF00857">
    <property type="entry name" value="Isochorismatase"/>
    <property type="match status" value="1"/>
</dbReference>
<gene>
    <name evidence="3" type="ORF">H7K45_08680</name>
</gene>
<protein>
    <submittedName>
        <fullName evidence="3">Cysteine hydrolase</fullName>
    </submittedName>
</protein>